<feature type="region of interest" description="Disordered" evidence="1">
    <location>
        <begin position="31"/>
        <end position="61"/>
    </location>
</feature>
<organism evidence="2 3">
    <name type="scientific">Aspergillus oryzae</name>
    <name type="common">Yellow koji mold</name>
    <dbReference type="NCBI Taxonomy" id="5062"/>
    <lineage>
        <taxon>Eukaryota</taxon>
        <taxon>Fungi</taxon>
        <taxon>Dikarya</taxon>
        <taxon>Ascomycota</taxon>
        <taxon>Pezizomycotina</taxon>
        <taxon>Eurotiomycetes</taxon>
        <taxon>Eurotiomycetidae</taxon>
        <taxon>Eurotiales</taxon>
        <taxon>Aspergillaceae</taxon>
        <taxon>Aspergillus</taxon>
        <taxon>Aspergillus subgen. Circumdati</taxon>
    </lineage>
</organism>
<sequence length="288" mass="32450">MNSDRSEKHLTRFPHSMGQYFDLVHDTTILSPQLPKETPGRLHKDPRKRPSEADTHVRAEKRRSTYIYQRGSPWDVYRKFATLTQSNNTFLAVGPLHAPGNVDIVLIRLENAPADGNIQSQARPSHPNLVNIKDVFLHAETLYTVYEDSDVSLERFISCTVLEGLKYIHEELQISYQGSLYENICLTTSGRVKIGKNLFHIAWETELKDQLANIGASIVSNARKETQSNLHSVGQILRYLVQPGTSLQNPTVETLTYPSHWSPSLIDFLESTKSSPSAADLLSVSYSC</sequence>
<feature type="compositionally biased region" description="Basic and acidic residues" evidence="1">
    <location>
        <begin position="38"/>
        <end position="58"/>
    </location>
</feature>
<reference evidence="2" key="1">
    <citation type="submission" date="2023-04" db="EMBL/GenBank/DDBJ databases">
        <title>Aspergillus oryzae NBRC 4228.</title>
        <authorList>
            <person name="Ichikawa N."/>
            <person name="Sato H."/>
            <person name="Tonouchi N."/>
        </authorList>
    </citation>
    <scope>NUCLEOTIDE SEQUENCE</scope>
    <source>
        <strain evidence="2">NBRC 4228</strain>
    </source>
</reference>
<accession>A0AAN4YYQ1</accession>
<comment type="caution">
    <text evidence="2">The sequence shown here is derived from an EMBL/GenBank/DDBJ whole genome shotgun (WGS) entry which is preliminary data.</text>
</comment>
<dbReference type="SUPFAM" id="SSF56112">
    <property type="entry name" value="Protein kinase-like (PK-like)"/>
    <property type="match status" value="1"/>
</dbReference>
<dbReference type="EMBL" id="BSYA01000257">
    <property type="protein sequence ID" value="GMG37762.1"/>
    <property type="molecule type" value="Genomic_DNA"/>
</dbReference>
<proteinExistence type="predicted"/>
<evidence type="ECO:0000256" key="1">
    <source>
        <dbReference type="SAM" id="MobiDB-lite"/>
    </source>
</evidence>
<gene>
    <name evidence="2" type="ORF">Aory04_001256600</name>
</gene>
<evidence type="ECO:0000313" key="3">
    <source>
        <dbReference type="Proteomes" id="UP001165205"/>
    </source>
</evidence>
<dbReference type="Gene3D" id="1.10.510.10">
    <property type="entry name" value="Transferase(Phosphotransferase) domain 1"/>
    <property type="match status" value="1"/>
</dbReference>
<dbReference type="AlphaFoldDB" id="A0AAN4YYQ1"/>
<dbReference type="Proteomes" id="UP001165205">
    <property type="component" value="Unassembled WGS sequence"/>
</dbReference>
<evidence type="ECO:0000313" key="2">
    <source>
        <dbReference type="EMBL" id="GMG37762.1"/>
    </source>
</evidence>
<dbReference type="InterPro" id="IPR011009">
    <property type="entry name" value="Kinase-like_dom_sf"/>
</dbReference>
<name>A0AAN4YYQ1_ASPOZ</name>
<protein>
    <submittedName>
        <fullName evidence="2">Unnamed protein product</fullName>
    </submittedName>
</protein>